<evidence type="ECO:0000259" key="4">
    <source>
        <dbReference type="PROSITE" id="PS01180"/>
    </source>
</evidence>
<name>A0A9J7L6H5_BRAFL</name>
<dbReference type="SMART" id="SM00042">
    <property type="entry name" value="CUB"/>
    <property type="match status" value="3"/>
</dbReference>
<evidence type="ECO:0000256" key="3">
    <source>
        <dbReference type="PROSITE-ProRule" id="PRU00059"/>
    </source>
</evidence>
<feature type="domain" description="CUB" evidence="4">
    <location>
        <begin position="187"/>
        <end position="300"/>
    </location>
</feature>
<gene>
    <name evidence="6" type="primary">LOC118415603</name>
</gene>
<keyword evidence="1" id="KW-0677">Repeat</keyword>
<accession>A0A9J7L6H5</accession>
<dbReference type="InterPro" id="IPR000859">
    <property type="entry name" value="CUB_dom"/>
</dbReference>
<evidence type="ECO:0000313" key="6">
    <source>
        <dbReference type="RefSeq" id="XP_035676199.1"/>
    </source>
</evidence>
<dbReference type="PROSITE" id="PS01180">
    <property type="entry name" value="CUB"/>
    <property type="match status" value="3"/>
</dbReference>
<comment type="caution">
    <text evidence="3">Lacks conserved residue(s) required for the propagation of feature annotation.</text>
</comment>
<dbReference type="OrthoDB" id="10009301at2759"/>
<dbReference type="Pfam" id="PF00431">
    <property type="entry name" value="CUB"/>
    <property type="match status" value="4"/>
</dbReference>
<dbReference type="FunFam" id="2.60.120.290:FF:000005">
    <property type="entry name" value="Procollagen C-endopeptidase enhancer 1"/>
    <property type="match status" value="1"/>
</dbReference>
<dbReference type="RefSeq" id="XP_035676199.1">
    <property type="nucleotide sequence ID" value="XM_035820306.1"/>
</dbReference>
<feature type="domain" description="CUB" evidence="4">
    <location>
        <begin position="312"/>
        <end position="424"/>
    </location>
</feature>
<reference evidence="5" key="1">
    <citation type="journal article" date="2020" name="Nat. Ecol. Evol.">
        <title>Deeply conserved synteny resolves early events in vertebrate evolution.</title>
        <authorList>
            <person name="Simakov O."/>
            <person name="Marletaz F."/>
            <person name="Yue J.X."/>
            <person name="O'Connell B."/>
            <person name="Jenkins J."/>
            <person name="Brandt A."/>
            <person name="Calef R."/>
            <person name="Tung C.H."/>
            <person name="Huang T.K."/>
            <person name="Schmutz J."/>
            <person name="Satoh N."/>
            <person name="Yu J.K."/>
            <person name="Putnam N.H."/>
            <person name="Green R.E."/>
            <person name="Rokhsar D.S."/>
        </authorList>
    </citation>
    <scope>NUCLEOTIDE SEQUENCE [LARGE SCALE GENOMIC DNA]</scope>
    <source>
        <strain evidence="5">S238N-H82</strain>
    </source>
</reference>
<dbReference type="GeneID" id="118415603"/>
<proteinExistence type="predicted"/>
<dbReference type="CDD" id="cd00041">
    <property type="entry name" value="CUB"/>
    <property type="match status" value="4"/>
</dbReference>
<dbReference type="PANTHER" id="PTHR24251">
    <property type="entry name" value="OVOCHYMASE-RELATED"/>
    <property type="match status" value="1"/>
</dbReference>
<dbReference type="SUPFAM" id="SSF49854">
    <property type="entry name" value="Spermadhesin, CUB domain"/>
    <property type="match status" value="4"/>
</dbReference>
<keyword evidence="5" id="KW-1185">Reference proteome</keyword>
<dbReference type="InterPro" id="IPR006624">
    <property type="entry name" value="Beta-propeller_rpt_TECPR"/>
</dbReference>
<dbReference type="InterPro" id="IPR035914">
    <property type="entry name" value="Sperma_CUB_dom_sf"/>
</dbReference>
<dbReference type="FunFam" id="2.60.120.290:FF:000070">
    <property type="entry name" value="Suppression of tumorigenicity 14b"/>
    <property type="match status" value="1"/>
</dbReference>
<organism evidence="5 6">
    <name type="scientific">Branchiostoma floridae</name>
    <name type="common">Florida lancelet</name>
    <name type="synonym">Amphioxus</name>
    <dbReference type="NCBI Taxonomy" id="7739"/>
    <lineage>
        <taxon>Eukaryota</taxon>
        <taxon>Metazoa</taxon>
        <taxon>Chordata</taxon>
        <taxon>Cephalochordata</taxon>
        <taxon>Leptocardii</taxon>
        <taxon>Amphioxiformes</taxon>
        <taxon>Branchiostomatidae</taxon>
        <taxon>Branchiostoma</taxon>
    </lineage>
</organism>
<dbReference type="PANTHER" id="PTHR24251:SF37">
    <property type="entry name" value="CUB DOMAIN-CONTAINING PROTEIN"/>
    <property type="match status" value="1"/>
</dbReference>
<sequence length="534" mass="61254">MTGRAQEHVSSPNYPGQYGNNLHCTWTIEVNEGELVGMTPVSFSLEEGYDWLDVWEGELDQPTWLGSYTGHVRVYIAGQSSGFVSFNYTGQDDNSLQRAWTIEVNEGEGIKLTTQSFSLSDGYNWLDVYKEELDIPVLLGLYTGRYIPAEFYVPVNTVHLVLSTSYNNTDDGFKIHFEGPAHACVAAGGRYLYEKEGEILPPRDEVTGTYQTNVDCSWTIVAHPGKVVVVEFLEFDIEYEARCRYDFLQIHDTPYWEFYQTFCGVSLPPVYVSMAPDLAIHFHSDESTTGTGFKIRYYLQEKSEDDRQGYQRMHQLSEDTGTFSSMNYPHYSYRNHVYQQWYITMETHKAVKLSFLHFDLDIDPEGLCRRDYVEVEDPYEQKNFVWCGSCAHSGFTSAEHSLYVFFVTDFVIRRAGFSARYEAVDKRLGTPTQDDRVARSNWLLVSDRIKQISVSTTTNQVWALDDEGRPLRRTGITKTTPQALQLFGASSTHYEYKHLVLVTFKKLFELHGGAPLVEDKYSSREGLNQQLYAL</sequence>
<evidence type="ECO:0000256" key="1">
    <source>
        <dbReference type="ARBA" id="ARBA00022737"/>
    </source>
</evidence>
<dbReference type="SMART" id="SM00706">
    <property type="entry name" value="TECPR"/>
    <property type="match status" value="1"/>
</dbReference>
<dbReference type="Gene3D" id="2.60.120.290">
    <property type="entry name" value="Spermadhesin, CUB domain"/>
    <property type="match status" value="4"/>
</dbReference>
<keyword evidence="2" id="KW-1015">Disulfide bond</keyword>
<dbReference type="AlphaFoldDB" id="A0A9J7L6H5"/>
<dbReference type="KEGG" id="bfo:118415603"/>
<evidence type="ECO:0000256" key="2">
    <source>
        <dbReference type="ARBA" id="ARBA00023157"/>
    </source>
</evidence>
<dbReference type="Proteomes" id="UP000001554">
    <property type="component" value="Chromosome 5"/>
</dbReference>
<protein>
    <submittedName>
        <fullName evidence="6">Cubilin-like</fullName>
    </submittedName>
</protein>
<reference evidence="6" key="2">
    <citation type="submission" date="2025-08" db="UniProtKB">
        <authorList>
            <consortium name="RefSeq"/>
        </authorList>
    </citation>
    <scope>IDENTIFICATION</scope>
    <source>
        <strain evidence="6">S238N-H82</strain>
        <tissue evidence="6">Testes</tissue>
    </source>
</reference>
<feature type="domain" description="CUB" evidence="4">
    <location>
        <begin position="1"/>
        <end position="117"/>
    </location>
</feature>
<evidence type="ECO:0000313" key="5">
    <source>
        <dbReference type="Proteomes" id="UP000001554"/>
    </source>
</evidence>